<dbReference type="InterPro" id="IPR027266">
    <property type="entry name" value="TrmE/GcvT-like"/>
</dbReference>
<evidence type="ECO:0000256" key="2">
    <source>
        <dbReference type="ARBA" id="ARBA00012616"/>
    </source>
</evidence>
<evidence type="ECO:0000256" key="3">
    <source>
        <dbReference type="ARBA" id="ARBA00022576"/>
    </source>
</evidence>
<protein>
    <recommendedName>
        <fullName evidence="2 7">Aminomethyltransferase</fullName>
        <ecNumber evidence="2 7">2.1.2.10</ecNumber>
    </recommendedName>
    <alternativeName>
        <fullName evidence="5 7">Glycine cleavage system T protein</fullName>
    </alternativeName>
</protein>
<dbReference type="GO" id="GO:0004047">
    <property type="term" value="F:aminomethyltransferase activity"/>
    <property type="evidence" value="ECO:0007669"/>
    <property type="project" value="UniProtKB-UniRule"/>
</dbReference>
<dbReference type="SUPFAM" id="SSF103025">
    <property type="entry name" value="Folate-binding domain"/>
    <property type="match status" value="1"/>
</dbReference>
<accession>A0A6L7GMF3</accession>
<dbReference type="GO" id="GO:0008168">
    <property type="term" value="F:methyltransferase activity"/>
    <property type="evidence" value="ECO:0007669"/>
    <property type="project" value="UniProtKB-KW"/>
</dbReference>
<evidence type="ECO:0000256" key="5">
    <source>
        <dbReference type="ARBA" id="ARBA00031395"/>
    </source>
</evidence>
<dbReference type="PANTHER" id="PTHR43757">
    <property type="entry name" value="AMINOMETHYLTRANSFERASE"/>
    <property type="match status" value="1"/>
</dbReference>
<evidence type="ECO:0000313" key="11">
    <source>
        <dbReference type="EMBL" id="MXP21066.1"/>
    </source>
</evidence>
<dbReference type="AlphaFoldDB" id="A0A6L7GMF3"/>
<comment type="function">
    <text evidence="7">The glycine cleavage system catalyzes the degradation of glycine.</text>
</comment>
<dbReference type="GO" id="GO:0005829">
    <property type="term" value="C:cytosol"/>
    <property type="evidence" value="ECO:0007669"/>
    <property type="project" value="TreeGrafter"/>
</dbReference>
<evidence type="ECO:0000256" key="8">
    <source>
        <dbReference type="PIRSR" id="PIRSR006487-1"/>
    </source>
</evidence>
<dbReference type="GO" id="GO:0032259">
    <property type="term" value="P:methylation"/>
    <property type="evidence" value="ECO:0007669"/>
    <property type="project" value="UniProtKB-KW"/>
</dbReference>
<proteinExistence type="inferred from homology"/>
<sequence>MTELFAGPIADRHAALGATFAAFGGWDMPVSYAGTVAEHTAVRESVGIFDVSHLGKAVVTGPDAAGHVNRVLTNDLGKIGPGKAQYTLCCNESGGVVDDMIAYLVSDDEVFLIPNAANTATVVAQLMASAPPGVTITDQHRDFGVFAVQGPKAPEALAGLGLPTEMEYMAFADAELSTSDGSVPVRVCRSGYTGERGYEILPRWADAGPVFDVLLGAVRDLGGQPAGLGARDTLRTEMGYALHGHELTTEISPVQARASWAVGWTKPDFAGREALTAEKAAGPARRLYGLKATGRGVPRADCRVLTGPGGADIGMCTSGTFSPTLKQGIALALLATDSGVGKGDQVVVDVRGRDLVCEVVIPPFVPSRV</sequence>
<comment type="subunit">
    <text evidence="7">The glycine cleavage system is composed of four proteins: P, T, L and H.</text>
</comment>
<dbReference type="InterPro" id="IPR029043">
    <property type="entry name" value="GcvT/YgfZ_C"/>
</dbReference>
<organism evidence="11 12">
    <name type="scientific">Gordonia mangrovi</name>
    <dbReference type="NCBI Taxonomy" id="2665643"/>
    <lineage>
        <taxon>Bacteria</taxon>
        <taxon>Bacillati</taxon>
        <taxon>Actinomycetota</taxon>
        <taxon>Actinomycetes</taxon>
        <taxon>Mycobacteriales</taxon>
        <taxon>Gordoniaceae</taxon>
        <taxon>Gordonia</taxon>
    </lineage>
</organism>
<comment type="similarity">
    <text evidence="1 7">Belongs to the GcvT family.</text>
</comment>
<keyword evidence="3 7" id="KW-0032">Aminotransferase</keyword>
<keyword evidence="12" id="KW-1185">Reference proteome</keyword>
<dbReference type="InterPro" id="IPR013977">
    <property type="entry name" value="GcvT_C"/>
</dbReference>
<dbReference type="Pfam" id="PF08669">
    <property type="entry name" value="GCV_T_C"/>
    <property type="match status" value="1"/>
</dbReference>
<keyword evidence="4 7" id="KW-0808">Transferase</keyword>
<evidence type="ECO:0000259" key="9">
    <source>
        <dbReference type="Pfam" id="PF01571"/>
    </source>
</evidence>
<evidence type="ECO:0000256" key="6">
    <source>
        <dbReference type="ARBA" id="ARBA00047665"/>
    </source>
</evidence>
<dbReference type="InterPro" id="IPR022903">
    <property type="entry name" value="GcvT_bac"/>
</dbReference>
<comment type="caution">
    <text evidence="11">The sequence shown here is derived from an EMBL/GenBank/DDBJ whole genome shotgun (WGS) entry which is preliminary data.</text>
</comment>
<evidence type="ECO:0000256" key="4">
    <source>
        <dbReference type="ARBA" id="ARBA00022679"/>
    </source>
</evidence>
<gene>
    <name evidence="7 11" type="primary">gcvT</name>
    <name evidence="11" type="ORF">GIY30_06830</name>
</gene>
<dbReference type="NCBIfam" id="TIGR00528">
    <property type="entry name" value="gcvT"/>
    <property type="match status" value="1"/>
</dbReference>
<evidence type="ECO:0000313" key="12">
    <source>
        <dbReference type="Proteomes" id="UP000475545"/>
    </source>
</evidence>
<dbReference type="Proteomes" id="UP000475545">
    <property type="component" value="Unassembled WGS sequence"/>
</dbReference>
<dbReference type="GO" id="GO:0005960">
    <property type="term" value="C:glycine cleavage complex"/>
    <property type="evidence" value="ECO:0007669"/>
    <property type="project" value="InterPro"/>
</dbReference>
<dbReference type="RefSeq" id="WP_160901116.1">
    <property type="nucleotide sequence ID" value="NZ_CP102850.1"/>
</dbReference>
<feature type="binding site" evidence="8">
    <location>
        <position position="199"/>
    </location>
    <ligand>
        <name>substrate</name>
    </ligand>
</feature>
<dbReference type="PIRSF" id="PIRSF006487">
    <property type="entry name" value="GcvT"/>
    <property type="match status" value="1"/>
</dbReference>
<evidence type="ECO:0000256" key="1">
    <source>
        <dbReference type="ARBA" id="ARBA00008609"/>
    </source>
</evidence>
<keyword evidence="11" id="KW-0489">Methyltransferase</keyword>
<dbReference type="GO" id="GO:0008483">
    <property type="term" value="F:transaminase activity"/>
    <property type="evidence" value="ECO:0007669"/>
    <property type="project" value="UniProtKB-KW"/>
</dbReference>
<reference evidence="11 12" key="1">
    <citation type="submission" date="2019-11" db="EMBL/GenBank/DDBJ databases">
        <title>Gordonia sp. nov., a novel actinobacterium isolated from mangrove soil in Hainan.</title>
        <authorList>
            <person name="Huang X."/>
            <person name="Xie Y."/>
            <person name="Chu X."/>
            <person name="Xiao K."/>
        </authorList>
    </citation>
    <scope>NUCLEOTIDE SEQUENCE [LARGE SCALE GENOMIC DNA]</scope>
    <source>
        <strain evidence="11 12">HNM0687</strain>
    </source>
</reference>
<feature type="domain" description="Aminomethyltransferase C-terminal" evidence="10">
    <location>
        <begin position="285"/>
        <end position="365"/>
    </location>
</feature>
<dbReference type="NCBIfam" id="NF001567">
    <property type="entry name" value="PRK00389.1"/>
    <property type="match status" value="1"/>
</dbReference>
<dbReference type="InterPro" id="IPR028896">
    <property type="entry name" value="GcvT/YgfZ/DmdA"/>
</dbReference>
<comment type="catalytic activity">
    <reaction evidence="6 7">
        <text>N(6)-[(R)-S(8)-aminomethyldihydrolipoyl]-L-lysyl-[protein] + (6S)-5,6,7,8-tetrahydrofolate = N(6)-[(R)-dihydrolipoyl]-L-lysyl-[protein] + (6R)-5,10-methylene-5,6,7,8-tetrahydrofolate + NH4(+)</text>
        <dbReference type="Rhea" id="RHEA:16945"/>
        <dbReference type="Rhea" id="RHEA-COMP:10475"/>
        <dbReference type="Rhea" id="RHEA-COMP:10492"/>
        <dbReference type="ChEBI" id="CHEBI:15636"/>
        <dbReference type="ChEBI" id="CHEBI:28938"/>
        <dbReference type="ChEBI" id="CHEBI:57453"/>
        <dbReference type="ChEBI" id="CHEBI:83100"/>
        <dbReference type="ChEBI" id="CHEBI:83143"/>
        <dbReference type="EC" id="2.1.2.10"/>
    </reaction>
</comment>
<dbReference type="InterPro" id="IPR006222">
    <property type="entry name" value="GCVT_N"/>
</dbReference>
<evidence type="ECO:0000259" key="10">
    <source>
        <dbReference type="Pfam" id="PF08669"/>
    </source>
</evidence>
<dbReference type="InterPro" id="IPR006223">
    <property type="entry name" value="GcvT"/>
</dbReference>
<dbReference type="HAMAP" id="MF_00259">
    <property type="entry name" value="GcvT"/>
    <property type="match status" value="1"/>
</dbReference>
<dbReference type="PANTHER" id="PTHR43757:SF2">
    <property type="entry name" value="AMINOMETHYLTRANSFERASE, MITOCHONDRIAL"/>
    <property type="match status" value="1"/>
</dbReference>
<dbReference type="SUPFAM" id="SSF101790">
    <property type="entry name" value="Aminomethyltransferase beta-barrel domain"/>
    <property type="match status" value="1"/>
</dbReference>
<dbReference type="GO" id="GO:0019464">
    <property type="term" value="P:glycine decarboxylation via glycine cleavage system"/>
    <property type="evidence" value="ECO:0007669"/>
    <property type="project" value="UniProtKB-UniRule"/>
</dbReference>
<dbReference type="EMBL" id="WMBR01000001">
    <property type="protein sequence ID" value="MXP21066.1"/>
    <property type="molecule type" value="Genomic_DNA"/>
</dbReference>
<dbReference type="EC" id="2.1.2.10" evidence="2 7"/>
<feature type="domain" description="GCVT N-terminal" evidence="9">
    <location>
        <begin position="10"/>
        <end position="266"/>
    </location>
</feature>
<dbReference type="Pfam" id="PF01571">
    <property type="entry name" value="GCV_T"/>
    <property type="match status" value="1"/>
</dbReference>
<evidence type="ECO:0000256" key="7">
    <source>
        <dbReference type="HAMAP-Rule" id="MF_00259"/>
    </source>
</evidence>
<name>A0A6L7GMF3_9ACTN</name>
<dbReference type="Gene3D" id="3.30.1360.120">
    <property type="entry name" value="Probable tRNA modification gtpase trme, domain 1"/>
    <property type="match status" value="1"/>
</dbReference>